<dbReference type="eggNOG" id="KOG0167">
    <property type="taxonomic scope" value="Eukaryota"/>
</dbReference>
<dbReference type="PhylomeDB" id="A0A022RR36"/>
<dbReference type="Proteomes" id="UP000030748">
    <property type="component" value="Unassembled WGS sequence"/>
</dbReference>
<accession>A0A022RR36</accession>
<dbReference type="AlphaFoldDB" id="A0A022RR36"/>
<dbReference type="STRING" id="4155.A0A022RR36"/>
<evidence type="ECO:0000313" key="2">
    <source>
        <dbReference type="EMBL" id="EYU42957.1"/>
    </source>
</evidence>
<dbReference type="InterPro" id="IPR000225">
    <property type="entry name" value="Armadillo"/>
</dbReference>
<proteinExistence type="predicted"/>
<name>A0A022RR36_ERYGU</name>
<reference evidence="2 3" key="1">
    <citation type="journal article" date="2013" name="Proc. Natl. Acad. Sci. U.S.A.">
        <title>Fine-scale variation in meiotic recombination in Mimulus inferred from population shotgun sequencing.</title>
        <authorList>
            <person name="Hellsten U."/>
            <person name="Wright K.M."/>
            <person name="Jenkins J."/>
            <person name="Shu S."/>
            <person name="Yuan Y."/>
            <person name="Wessler S.R."/>
            <person name="Schmutz J."/>
            <person name="Willis J.H."/>
            <person name="Rokhsar D.S."/>
        </authorList>
    </citation>
    <scope>NUCLEOTIDE SEQUENCE [LARGE SCALE GENOMIC DNA]</scope>
    <source>
        <strain evidence="3">cv. DUN x IM62</strain>
    </source>
</reference>
<dbReference type="Gene3D" id="1.25.10.10">
    <property type="entry name" value="Leucine-rich Repeat Variant"/>
    <property type="match status" value="3"/>
</dbReference>
<sequence>MEEFDSSTMNSRSSSSIFTEPIAEFSIFIDRINPILTEMKESIEITELPALEKAIGSLETDYARAKAAVESQIIQSSPAKHIEHLSQNLGRSLGLVLFAGHDLPISNKRKIEALCKEMMNVRFDFSSDQETEDETEYETEEEEIVEVEVETRISTFDDAILNININNSNEDIFKKALLVLSGFIMDGVISDEKIVDEDVVKILSSRLSSCKGAERVVIIRILRHLTRQNDMHKEKMKGSEFLSALVKSLARDVDERREAVGLLLNLCSDFEVRRRIGRIRGCIVMLVSISNNGSDDNNREDDDEASCNARMLLSYMSGNTQHALHMAEAGYFKPMIKYLIEGSEMSKVIMATAISRLELTDQNKASLGKEGAIAPLIEMFKTGNLEAKLSSLNALESLSNSEKNIQRLIHSGIVVALMQLLFSVTSVLMTLREPASAILAKVAKSEGILVKHEVVQQMLSLLNLSSPVIQNHLLEALNNIVSHSSASKIRKKMKENGAIQLVVPFFNEKDARIRTGALRLVHMLSEDIQGELIEELDYSQIRVIANIVVSSSDCERAAALGILSNLPLSDRKTTEILKNENLLPLVVSIMSSLTPQNSTPKLVESISGVLLRFTVSTDKRLQRYSAENGVIPILIKMLSTGSEASRSKAALSLAQLSQNTLHLSKSRKLKWFCGAPSVDSFCEVHDGYCSAKSTFCLVKSGAVTPLVEILEGEERGADEAVLSCLSTLLQDEIWESGSNYLAKKSSVCSVIRVLESGSFKAKEKCIWILERVFRVEALREEYGESAQMVLIDIAQNGDPLLASGVAKLLAQLDLLQYQSTYF</sequence>
<organism evidence="2 3">
    <name type="scientific">Erythranthe guttata</name>
    <name type="common">Yellow monkey flower</name>
    <name type="synonym">Mimulus guttatus</name>
    <dbReference type="NCBI Taxonomy" id="4155"/>
    <lineage>
        <taxon>Eukaryota</taxon>
        <taxon>Viridiplantae</taxon>
        <taxon>Streptophyta</taxon>
        <taxon>Embryophyta</taxon>
        <taxon>Tracheophyta</taxon>
        <taxon>Spermatophyta</taxon>
        <taxon>Magnoliopsida</taxon>
        <taxon>eudicotyledons</taxon>
        <taxon>Gunneridae</taxon>
        <taxon>Pentapetalae</taxon>
        <taxon>asterids</taxon>
        <taxon>lamiids</taxon>
        <taxon>Lamiales</taxon>
        <taxon>Phrymaceae</taxon>
        <taxon>Erythranthe</taxon>
    </lineage>
</organism>
<evidence type="ECO:0000313" key="3">
    <source>
        <dbReference type="Proteomes" id="UP000030748"/>
    </source>
</evidence>
<dbReference type="InterPro" id="IPR011989">
    <property type="entry name" value="ARM-like"/>
</dbReference>
<keyword evidence="3" id="KW-1185">Reference proteome</keyword>
<evidence type="ECO:0000256" key="1">
    <source>
        <dbReference type="ARBA" id="ARBA00022737"/>
    </source>
</evidence>
<dbReference type="EMBL" id="KI630271">
    <property type="protein sequence ID" value="EYU42957.1"/>
    <property type="molecule type" value="Genomic_DNA"/>
</dbReference>
<dbReference type="SUPFAM" id="SSF48371">
    <property type="entry name" value="ARM repeat"/>
    <property type="match status" value="3"/>
</dbReference>
<gene>
    <name evidence="2" type="ORF">MIMGU_mgv1a019165mg</name>
</gene>
<dbReference type="PANTHER" id="PTHR45958">
    <property type="entry name" value="RING-TYPE E3 UBIQUITIN TRANSFERASE"/>
    <property type="match status" value="1"/>
</dbReference>
<evidence type="ECO:0008006" key="4">
    <source>
        <dbReference type="Google" id="ProtNLM"/>
    </source>
</evidence>
<dbReference type="InterPro" id="IPR016024">
    <property type="entry name" value="ARM-type_fold"/>
</dbReference>
<dbReference type="SMART" id="SM00185">
    <property type="entry name" value="ARM"/>
    <property type="match status" value="8"/>
</dbReference>
<protein>
    <recommendedName>
        <fullName evidence="4">U-box domain-containing protein</fullName>
    </recommendedName>
</protein>
<keyword evidence="1" id="KW-0677">Repeat</keyword>
<dbReference type="PANTHER" id="PTHR45958:SF12">
    <property type="entry name" value="OS01G0948500 PROTEIN"/>
    <property type="match status" value="1"/>
</dbReference>
<dbReference type="InterPro" id="IPR052608">
    <property type="entry name" value="U-box_domain_protein"/>
</dbReference>